<evidence type="ECO:0000256" key="9">
    <source>
        <dbReference type="ARBA" id="ARBA00023277"/>
    </source>
</evidence>
<evidence type="ECO:0000256" key="6">
    <source>
        <dbReference type="ARBA" id="ARBA00022676"/>
    </source>
</evidence>
<dbReference type="NCBIfam" id="TIGR02100">
    <property type="entry name" value="glgX_debranch"/>
    <property type="match status" value="1"/>
</dbReference>
<comment type="similarity">
    <text evidence="2 13">Belongs to the disproportionating enzyme family.</text>
</comment>
<gene>
    <name evidence="16" type="primary">glgX</name>
    <name evidence="16" type="ORF">G3576_09430</name>
</gene>
<dbReference type="CDD" id="cd02856">
    <property type="entry name" value="E_set_GDE_Isoamylase_N"/>
    <property type="match status" value="1"/>
</dbReference>
<dbReference type="Proteomes" id="UP000475385">
    <property type="component" value="Unassembled WGS sequence"/>
</dbReference>
<feature type="compositionally biased region" description="Basic and acidic residues" evidence="14">
    <location>
        <begin position="456"/>
        <end position="469"/>
    </location>
</feature>
<dbReference type="SUPFAM" id="SSF51011">
    <property type="entry name" value="Glycosyl hydrolase domain"/>
    <property type="match status" value="1"/>
</dbReference>
<protein>
    <recommendedName>
        <fullName evidence="5 13">4-alpha-glucanotransferase</fullName>
        <ecNumber evidence="4 13">2.4.1.25</ecNumber>
    </recommendedName>
    <alternativeName>
        <fullName evidence="11 13">Amylomaltase</fullName>
    </alternativeName>
    <alternativeName>
        <fullName evidence="12 13">Disproportionating enzyme</fullName>
    </alternativeName>
</protein>
<reference evidence="16 17" key="2">
    <citation type="submission" date="2020-03" db="EMBL/GenBank/DDBJ databases">
        <title>Roseomonas stagni sp. nov., isolated from pond water in Japan.</title>
        <authorList>
            <person name="Furuhata K."/>
            <person name="Miyamoto H."/>
            <person name="Goto K."/>
        </authorList>
    </citation>
    <scope>NUCLEOTIDE SEQUENCE [LARGE SCALE GENOMIC DNA]</scope>
    <source>
        <strain evidence="16 17">PeD5</strain>
    </source>
</reference>
<dbReference type="InterPro" id="IPR006047">
    <property type="entry name" value="GH13_cat_dom"/>
</dbReference>
<keyword evidence="8" id="KW-0378">Hydrolase</keyword>
<dbReference type="NCBIfam" id="TIGR00217">
    <property type="entry name" value="malQ"/>
    <property type="match status" value="1"/>
</dbReference>
<reference evidence="16 17" key="1">
    <citation type="submission" date="2020-02" db="EMBL/GenBank/DDBJ databases">
        <authorList>
            <person name="Kim H.M."/>
            <person name="Jeon C.O."/>
        </authorList>
    </citation>
    <scope>NUCLEOTIDE SEQUENCE [LARGE SCALE GENOMIC DNA]</scope>
    <source>
        <strain evidence="16 17">PeD5</strain>
    </source>
</reference>
<dbReference type="Gene3D" id="2.60.40.1180">
    <property type="entry name" value="Golgi alpha-mannosidase II"/>
    <property type="match status" value="1"/>
</dbReference>
<dbReference type="InterPro" id="IPR013780">
    <property type="entry name" value="Glyco_hydro_b"/>
</dbReference>
<evidence type="ECO:0000256" key="11">
    <source>
        <dbReference type="ARBA" id="ARBA00031423"/>
    </source>
</evidence>
<dbReference type="SMART" id="SM00642">
    <property type="entry name" value="Aamy"/>
    <property type="match status" value="1"/>
</dbReference>
<comment type="caution">
    <text evidence="16">The sequence shown here is derived from an EMBL/GenBank/DDBJ whole genome shotgun (WGS) entry which is preliminary data.</text>
</comment>
<evidence type="ECO:0000256" key="5">
    <source>
        <dbReference type="ARBA" id="ARBA00020295"/>
    </source>
</evidence>
<dbReference type="Pfam" id="PF02922">
    <property type="entry name" value="CBM_48"/>
    <property type="match status" value="1"/>
</dbReference>
<sequence length="1339" mass="142295">MRAEATEGSHEPLGATLDETGANFAWPAPGASAVFVCVFDAQDREIARIRLPGRHGAVHHGHVEGIAAGTRYGLRVEGAFEPWNGHRFNPAKLLVDPWARQIDRRFALAPALFDTGDAPDAADSAPFLPKAVLAPPLPPIRRHAPRGPQVIYELHVKGFTATHPAIPEVLRGTFAGLAHPAAIAHLRGLGVTCVELLPAAAWVDERHLPPLGLANYWGYNPAALLAPDPGLAPGGMAEVRDAVAALQDAGIAVVLDVVLNHTGEGDELGPTLSLKGLGNADFYRLRGDDRRRYANDTGCGHALALDRHWGLRLAMDALRHWAEQAGLDGFRLDLATTLARRDHGFDADAPMIQAMRQDPALRDLLIIAEPWDIGHDGYRLGQFPPGWGEWNDRFRDDVRRFWRGDSGMVGALATRLAGSADTFRERSLADSVNFVTAHDGFTLADLVSFTAKRNHANGEDNRDGTDDNKSWNNGAEGPSDDPAIRARRQADARALLATLLLARGTPMLSMGDEAGRSQGGNNNAYAQDSALSWFDWAGADAGLAAFTRRLVAARLAHPALHATAPLTGVADADGVADVAWLRPDGAAMDRWEDHDCRALVALLQTGADRCLVALNAGDAAPFTLPPSRPGRAWRLLVDSSAPDATEVPETLPARAVLLLAEEAILARSPADDPALLAHLAREAGIDPIWHEISGQRHEVPVETLQALLGALGLSAGNRAAMRDSLARLSRPRALPPSVTLWPGQPLPMALADRPVMLRIACEDGSEHRVAVAPGDGETRRLIRADGSAAAERLVALPPLPEGRHLLFDEAAPESRCLITIAPPRCFLPPLLDRPRFGIAAQIYALRGAADQGIGDFSAVAALARAAAEQGASFLGLSPPHALIPTDRSRASPYHPSDRRFLDPIFIDVAGLPGGDAEIFAALARGESVDHAAVWAAKRAVLRAAWEASPRGDLPLPGSALARFCTWTAIAEAEGHSDSRRWPAGLRHGDDSGVADFAARHADAIDFAAFCQRLADDQLAAAGRAGAGLYRDLAVGAAPDGAEIWSGDGRFLPGFSVGAPPDPFSAEGQVWALPPPDPRHAMETGHAAFAGLIRANMRHAAALRVDHVLGLRRLFLVPDGARGGDGAYLAYPFEEMLGQLALESTRARCLVVGEDLGTVPAGIGEALQSAGILSYRVLWFEKEGTGFRPPAHYPPRAAACVATHDLATLAGFWSGADLDEREALALLADPAAERATRAAEREALCALLDAEGLLPDGAGPDQPMDDALAAAIHALVARTPSALMLVQAEDLAGETIAVNLPGTDRERPNWRRRLPVGAEALMALPRAQAILATLRGVRPG</sequence>
<dbReference type="GO" id="GO:0004135">
    <property type="term" value="F:amylo-alpha-1,6-glucosidase activity"/>
    <property type="evidence" value="ECO:0007669"/>
    <property type="project" value="InterPro"/>
</dbReference>
<comment type="similarity">
    <text evidence="3">Belongs to the glycosyl hydrolase 13 family.</text>
</comment>
<dbReference type="InterPro" id="IPR044505">
    <property type="entry name" value="GlgX_Isoamylase_N_E_set"/>
</dbReference>
<evidence type="ECO:0000256" key="14">
    <source>
        <dbReference type="SAM" id="MobiDB-lite"/>
    </source>
</evidence>
<evidence type="ECO:0000313" key="17">
    <source>
        <dbReference type="Proteomes" id="UP000475385"/>
    </source>
</evidence>
<keyword evidence="6 13" id="KW-0328">Glycosyltransferase</keyword>
<evidence type="ECO:0000256" key="2">
    <source>
        <dbReference type="ARBA" id="ARBA00005684"/>
    </source>
</evidence>
<dbReference type="InterPro" id="IPR003385">
    <property type="entry name" value="Glyco_hydro_77"/>
</dbReference>
<dbReference type="RefSeq" id="WP_164694139.1">
    <property type="nucleotide sequence ID" value="NZ_JAAIKB010000003.1"/>
</dbReference>
<comment type="catalytic activity">
    <reaction evidence="1 13">
        <text>Transfers a segment of a (1-&gt;4)-alpha-D-glucan to a new position in an acceptor, which may be glucose or a (1-&gt;4)-alpha-D-glucan.</text>
        <dbReference type="EC" id="2.4.1.25"/>
    </reaction>
</comment>
<dbReference type="InterPro" id="IPR014756">
    <property type="entry name" value="Ig_E-set"/>
</dbReference>
<dbReference type="PANTHER" id="PTHR43002">
    <property type="entry name" value="GLYCOGEN DEBRANCHING ENZYME"/>
    <property type="match status" value="1"/>
</dbReference>
<dbReference type="SUPFAM" id="SSF51445">
    <property type="entry name" value="(Trans)glycosidases"/>
    <property type="match status" value="2"/>
</dbReference>
<feature type="region of interest" description="Disordered" evidence="14">
    <location>
        <begin position="455"/>
        <end position="483"/>
    </location>
</feature>
<evidence type="ECO:0000259" key="15">
    <source>
        <dbReference type="SMART" id="SM00642"/>
    </source>
</evidence>
<evidence type="ECO:0000256" key="4">
    <source>
        <dbReference type="ARBA" id="ARBA00012560"/>
    </source>
</evidence>
<evidence type="ECO:0000256" key="1">
    <source>
        <dbReference type="ARBA" id="ARBA00000439"/>
    </source>
</evidence>
<evidence type="ECO:0000256" key="13">
    <source>
        <dbReference type="RuleBase" id="RU361207"/>
    </source>
</evidence>
<proteinExistence type="inferred from homology"/>
<dbReference type="Pfam" id="PF02446">
    <property type="entry name" value="Glyco_hydro_77"/>
    <property type="match status" value="1"/>
</dbReference>
<evidence type="ECO:0000256" key="7">
    <source>
        <dbReference type="ARBA" id="ARBA00022679"/>
    </source>
</evidence>
<keyword evidence="9 13" id="KW-0119">Carbohydrate metabolism</keyword>
<name>A0A6M1LIV1_9PROT</name>
<dbReference type="InterPro" id="IPR004193">
    <property type="entry name" value="Glyco_hydro_13_N"/>
</dbReference>
<evidence type="ECO:0000256" key="8">
    <source>
        <dbReference type="ARBA" id="ARBA00022801"/>
    </source>
</evidence>
<dbReference type="EMBL" id="JAAIKB010000003">
    <property type="protein sequence ID" value="NGM20233.1"/>
    <property type="molecule type" value="Genomic_DNA"/>
</dbReference>
<dbReference type="InterPro" id="IPR013783">
    <property type="entry name" value="Ig-like_fold"/>
</dbReference>
<dbReference type="GO" id="GO:0005980">
    <property type="term" value="P:glycogen catabolic process"/>
    <property type="evidence" value="ECO:0007669"/>
    <property type="project" value="InterPro"/>
</dbReference>
<accession>A0A6M1LIV1</accession>
<keyword evidence="10" id="KW-0326">Glycosidase</keyword>
<evidence type="ECO:0000256" key="3">
    <source>
        <dbReference type="ARBA" id="ARBA00008061"/>
    </source>
</evidence>
<dbReference type="InterPro" id="IPR011837">
    <property type="entry name" value="Glycogen_debranch_GlgX"/>
</dbReference>
<dbReference type="GO" id="GO:0004134">
    <property type="term" value="F:4-alpha-glucanotransferase activity"/>
    <property type="evidence" value="ECO:0007669"/>
    <property type="project" value="UniProtKB-EC"/>
</dbReference>
<dbReference type="SUPFAM" id="SSF81296">
    <property type="entry name" value="E set domains"/>
    <property type="match status" value="1"/>
</dbReference>
<organism evidence="16 17">
    <name type="scientific">Falsiroseomonas algicola</name>
    <dbReference type="NCBI Taxonomy" id="2716930"/>
    <lineage>
        <taxon>Bacteria</taxon>
        <taxon>Pseudomonadati</taxon>
        <taxon>Pseudomonadota</taxon>
        <taxon>Alphaproteobacteria</taxon>
        <taxon>Acetobacterales</taxon>
        <taxon>Roseomonadaceae</taxon>
        <taxon>Falsiroseomonas</taxon>
    </lineage>
</organism>
<keyword evidence="17" id="KW-1185">Reference proteome</keyword>
<keyword evidence="7 13" id="KW-0808">Transferase</keyword>
<evidence type="ECO:0000256" key="10">
    <source>
        <dbReference type="ARBA" id="ARBA00023295"/>
    </source>
</evidence>
<dbReference type="CDD" id="cd11326">
    <property type="entry name" value="AmyAc_Glg_debranch"/>
    <property type="match status" value="1"/>
</dbReference>
<dbReference type="Gene3D" id="2.60.40.10">
    <property type="entry name" value="Immunoglobulins"/>
    <property type="match status" value="1"/>
</dbReference>
<dbReference type="EC" id="2.4.1.25" evidence="4 13"/>
<evidence type="ECO:0000256" key="12">
    <source>
        <dbReference type="ARBA" id="ARBA00031501"/>
    </source>
</evidence>
<dbReference type="InterPro" id="IPR017853">
    <property type="entry name" value="GH"/>
</dbReference>
<evidence type="ECO:0000313" key="16">
    <source>
        <dbReference type="EMBL" id="NGM20233.1"/>
    </source>
</evidence>
<dbReference type="Gene3D" id="3.20.20.80">
    <property type="entry name" value="Glycosidases"/>
    <property type="match status" value="2"/>
</dbReference>
<feature type="domain" description="Glycosyl hydrolase family 13 catalytic" evidence="15">
    <location>
        <begin position="153"/>
        <end position="554"/>
    </location>
</feature>